<reference evidence="12" key="1">
    <citation type="submission" date="2017-03" db="EMBL/GenBank/DDBJ databases">
        <authorList>
            <person name="Safronova V.I."/>
            <person name="Sazanova A.L."/>
            <person name="Chirak E.R."/>
        </authorList>
    </citation>
    <scope>NUCLEOTIDE SEQUENCE [LARGE SCALE GENOMIC DNA]</scope>
    <source>
        <strain evidence="12">Ach-343</strain>
    </source>
</reference>
<evidence type="ECO:0000256" key="5">
    <source>
        <dbReference type="ARBA" id="ARBA00023136"/>
    </source>
</evidence>
<feature type="compositionally biased region" description="Basic and acidic residues" evidence="7">
    <location>
        <begin position="137"/>
        <end position="157"/>
    </location>
</feature>
<feature type="transmembrane region" description="Helical" evidence="8">
    <location>
        <begin position="181"/>
        <end position="199"/>
    </location>
</feature>
<protein>
    <submittedName>
        <fullName evidence="11">Succinoglycan biosynthesis protein exop</fullName>
    </submittedName>
</protein>
<dbReference type="InterPro" id="IPR032807">
    <property type="entry name" value="GNVR"/>
</dbReference>
<keyword evidence="4 8" id="KW-1133">Transmembrane helix</keyword>
<dbReference type="OrthoDB" id="230260at2"/>
<feature type="domain" description="Polysaccharide chain length determinant N-terminal" evidence="9">
    <location>
        <begin position="171"/>
        <end position="259"/>
    </location>
</feature>
<dbReference type="InterPro" id="IPR050445">
    <property type="entry name" value="Bact_polysacc_biosynth/exp"/>
</dbReference>
<keyword evidence="5 8" id="KW-0472">Membrane</keyword>
<comment type="subcellular location">
    <subcellularLocation>
        <location evidence="1">Cell membrane</location>
        <topology evidence="1">Multi-pass membrane protein</topology>
    </subcellularLocation>
</comment>
<dbReference type="AlphaFoldDB" id="A0A2W7DXE8"/>
<evidence type="ECO:0000256" key="4">
    <source>
        <dbReference type="ARBA" id="ARBA00022989"/>
    </source>
</evidence>
<evidence type="ECO:0000313" key="11">
    <source>
        <dbReference type="EMBL" id="PZV35836.1"/>
    </source>
</evidence>
<evidence type="ECO:0000256" key="6">
    <source>
        <dbReference type="SAM" id="Coils"/>
    </source>
</evidence>
<keyword evidence="2" id="KW-1003">Cell membrane</keyword>
<dbReference type="InterPro" id="IPR003856">
    <property type="entry name" value="LPS_length_determ_N"/>
</dbReference>
<evidence type="ECO:0000256" key="2">
    <source>
        <dbReference type="ARBA" id="ARBA00022475"/>
    </source>
</evidence>
<dbReference type="Pfam" id="PF13807">
    <property type="entry name" value="GNVR"/>
    <property type="match status" value="1"/>
</dbReference>
<dbReference type="GO" id="GO:0004713">
    <property type="term" value="F:protein tyrosine kinase activity"/>
    <property type="evidence" value="ECO:0007669"/>
    <property type="project" value="TreeGrafter"/>
</dbReference>
<evidence type="ECO:0000256" key="7">
    <source>
        <dbReference type="SAM" id="MobiDB-lite"/>
    </source>
</evidence>
<feature type="compositionally biased region" description="Low complexity" evidence="7">
    <location>
        <begin position="796"/>
        <end position="806"/>
    </location>
</feature>
<keyword evidence="3 8" id="KW-0812">Transmembrane</keyword>
<name>A0A2W7DXE8_9HYPH</name>
<dbReference type="Pfam" id="PF02706">
    <property type="entry name" value="Wzz"/>
    <property type="match status" value="1"/>
</dbReference>
<comment type="caution">
    <text evidence="11">The sequence shown here is derived from an EMBL/GenBank/DDBJ whole genome shotgun (WGS) entry which is preliminary data.</text>
</comment>
<dbReference type="Proteomes" id="UP000248616">
    <property type="component" value="Unassembled WGS sequence"/>
</dbReference>
<dbReference type="PANTHER" id="PTHR32309">
    <property type="entry name" value="TYROSINE-PROTEIN KINASE"/>
    <property type="match status" value="1"/>
</dbReference>
<feature type="domain" description="Tyrosine-protein kinase G-rich" evidence="10">
    <location>
        <begin position="540"/>
        <end position="612"/>
    </location>
</feature>
<evidence type="ECO:0000259" key="9">
    <source>
        <dbReference type="Pfam" id="PF02706"/>
    </source>
</evidence>
<accession>A0A2W7DXE8</accession>
<feature type="region of interest" description="Disordered" evidence="7">
    <location>
        <begin position="619"/>
        <end position="865"/>
    </location>
</feature>
<feature type="region of interest" description="Disordered" evidence="7">
    <location>
        <begin position="23"/>
        <end position="162"/>
    </location>
</feature>
<dbReference type="RefSeq" id="WP_111546734.1">
    <property type="nucleotide sequence ID" value="NZ_MZXV01000055.1"/>
</dbReference>
<proteinExistence type="predicted"/>
<feature type="compositionally biased region" description="Pro residues" evidence="7">
    <location>
        <begin position="762"/>
        <end position="775"/>
    </location>
</feature>
<feature type="compositionally biased region" description="Pro residues" evidence="7">
    <location>
        <begin position="646"/>
        <end position="674"/>
    </location>
</feature>
<keyword evidence="6" id="KW-0175">Coiled coil</keyword>
<organism evidence="11 12">
    <name type="scientific">Mesorhizobium kowhaii</name>
    <dbReference type="NCBI Taxonomy" id="1300272"/>
    <lineage>
        <taxon>Bacteria</taxon>
        <taxon>Pseudomonadati</taxon>
        <taxon>Pseudomonadota</taxon>
        <taxon>Alphaproteobacteria</taxon>
        <taxon>Hyphomicrobiales</taxon>
        <taxon>Phyllobacteriaceae</taxon>
        <taxon>Mesorhizobium</taxon>
    </lineage>
</organism>
<evidence type="ECO:0000259" key="10">
    <source>
        <dbReference type="Pfam" id="PF13807"/>
    </source>
</evidence>
<evidence type="ECO:0000256" key="3">
    <source>
        <dbReference type="ARBA" id="ARBA00022692"/>
    </source>
</evidence>
<evidence type="ECO:0000256" key="8">
    <source>
        <dbReference type="SAM" id="Phobius"/>
    </source>
</evidence>
<feature type="compositionally biased region" description="Basic and acidic residues" evidence="7">
    <location>
        <begin position="626"/>
        <end position="643"/>
    </location>
</feature>
<evidence type="ECO:0000256" key="1">
    <source>
        <dbReference type="ARBA" id="ARBA00004651"/>
    </source>
</evidence>
<feature type="coiled-coil region" evidence="6">
    <location>
        <begin position="361"/>
        <end position="388"/>
    </location>
</feature>
<feature type="compositionally biased region" description="Basic and acidic residues" evidence="7">
    <location>
        <begin position="38"/>
        <end position="50"/>
    </location>
</feature>
<evidence type="ECO:0000313" key="12">
    <source>
        <dbReference type="Proteomes" id="UP000248616"/>
    </source>
</evidence>
<dbReference type="PANTHER" id="PTHR32309:SF13">
    <property type="entry name" value="FERRIC ENTEROBACTIN TRANSPORT PROTEIN FEPE"/>
    <property type="match status" value="1"/>
</dbReference>
<feature type="compositionally biased region" description="Pro residues" evidence="7">
    <location>
        <begin position="822"/>
        <end position="836"/>
    </location>
</feature>
<feature type="compositionally biased region" description="Low complexity" evidence="7">
    <location>
        <begin position="733"/>
        <end position="748"/>
    </location>
</feature>
<feature type="compositionally biased region" description="Polar residues" evidence="7">
    <location>
        <begin position="110"/>
        <end position="126"/>
    </location>
</feature>
<keyword evidence="12" id="KW-1185">Reference proteome</keyword>
<feature type="compositionally biased region" description="Basic and acidic residues" evidence="7">
    <location>
        <begin position="854"/>
        <end position="865"/>
    </location>
</feature>
<sequence length="892" mass="96531">MVDRENREDWKRERSLLALGQAVRGDDESDASLVSIGDRADPSWREDAATRHRLARSLREARTNPSQREALSNPKLSDAAGTDGYQAGYEPASSAQVPPERGQSAGDFSATRSASPGYAQTMSRTGSVAAETAGAYRPDRTSEPYHSGDARASRNDGADSQQWKPLIDPMQVVRGVGKSKLLIVATTILGAGLGIAIALSTPKKYEATTELIVDPRDLKLTDRDLTQSVVASDATLAIVENQVRVLTSGTVLNKVVDKLNLVNDPEFNGQGSGGLGVMSLIRSILTRHDSPGGVDDTRRRALAVGNLAESLSVERGGKTFVITVSATTQNGEKSALIANTMTDVFLQTFGQIQSDTAGRATDELTARLDELRKGVEAAERKVEDFRATHDLVDAQGHLISDDEMLKLNEQLSVARARTLELNARAASARSVDVNSVLTGTLPEEINSNTMSDLRSQYASLKQEADRAAIRLGPRHPELQALNAQLAGARDRIAAELQRIGSSLQVDLKRAVQLEQDLASRLAQLKVRSGDVNSDLVSMRELEREATAKRSVYEQYLLRAKETGEQKDINTANINVISKAFAPLEPNGPSRVVVALAGLLLGFASGVGLGVMRGAYESLRDTATSRSRRDPRMDERRTPYEDKPYQAAPPTPPKPPAPQPAAPPPPAPPAPPPPVQQAEITPDEGPGRISALLSMLRKAMSRKQSPEDTVDTGEWVSPFADGKPTEDLTHPAYSQSAAAFAPRQPAAAAYPPPPFRPGGHVPYPQPTAQPPLPPHMVPQRPYSGPQAYPYGQPIGYPQAQPWQVPQQPGYPYPQPGPHAGQLPYPPQPASAPYPQQPTSPQQAAQPHEPSVEAPRAAEDVEQHAPIDEIRASLREFREAVRELTETRTRRRYF</sequence>
<dbReference type="GO" id="GO:0005886">
    <property type="term" value="C:plasma membrane"/>
    <property type="evidence" value="ECO:0007669"/>
    <property type="project" value="UniProtKB-SubCell"/>
</dbReference>
<gene>
    <name evidence="11" type="ORF">B5V02_24715</name>
</gene>
<feature type="coiled-coil region" evidence="6">
    <location>
        <begin position="450"/>
        <end position="498"/>
    </location>
</feature>
<dbReference type="EMBL" id="MZXV01000055">
    <property type="protein sequence ID" value="PZV35836.1"/>
    <property type="molecule type" value="Genomic_DNA"/>
</dbReference>